<reference evidence="1 2" key="1">
    <citation type="submission" date="2019-05" db="EMBL/GenBank/DDBJ databases">
        <title>Mikania micrantha, genome provides insights into the molecular mechanism of rapid growth.</title>
        <authorList>
            <person name="Liu B."/>
        </authorList>
    </citation>
    <scope>NUCLEOTIDE SEQUENCE [LARGE SCALE GENOMIC DNA]</scope>
    <source>
        <strain evidence="1">NLD-2019</strain>
        <tissue evidence="1">Leaf</tissue>
    </source>
</reference>
<proteinExistence type="predicted"/>
<sequence>MEMSSSGATEDWPPLCLLLKIDVIGCLTAGPSSSSPNIDARLEVSTFPHLLQLSAPYRSSTYALQFRSKFENWQFSCFKDKNLDYDGILETAGDTMEQQPNKLDMKHYWPFKLKKVSIEVVGAYCCDAYELS</sequence>
<gene>
    <name evidence="1" type="ORF">E3N88_16613</name>
</gene>
<evidence type="ECO:0000313" key="1">
    <source>
        <dbReference type="EMBL" id="KAD5508910.1"/>
    </source>
</evidence>
<dbReference type="EMBL" id="SZYD01000008">
    <property type="protein sequence ID" value="KAD5508910.1"/>
    <property type="molecule type" value="Genomic_DNA"/>
</dbReference>
<keyword evidence="2" id="KW-1185">Reference proteome</keyword>
<organism evidence="1 2">
    <name type="scientific">Mikania micrantha</name>
    <name type="common">bitter vine</name>
    <dbReference type="NCBI Taxonomy" id="192012"/>
    <lineage>
        <taxon>Eukaryota</taxon>
        <taxon>Viridiplantae</taxon>
        <taxon>Streptophyta</taxon>
        <taxon>Embryophyta</taxon>
        <taxon>Tracheophyta</taxon>
        <taxon>Spermatophyta</taxon>
        <taxon>Magnoliopsida</taxon>
        <taxon>eudicotyledons</taxon>
        <taxon>Gunneridae</taxon>
        <taxon>Pentapetalae</taxon>
        <taxon>asterids</taxon>
        <taxon>campanulids</taxon>
        <taxon>Asterales</taxon>
        <taxon>Asteraceae</taxon>
        <taxon>Asteroideae</taxon>
        <taxon>Heliantheae alliance</taxon>
        <taxon>Eupatorieae</taxon>
        <taxon>Mikania</taxon>
    </lineage>
</organism>
<dbReference type="AlphaFoldDB" id="A0A5N6P0Z6"/>
<name>A0A5N6P0Z6_9ASTR</name>
<comment type="caution">
    <text evidence="1">The sequence shown here is derived from an EMBL/GenBank/DDBJ whole genome shotgun (WGS) entry which is preliminary data.</text>
</comment>
<protein>
    <submittedName>
        <fullName evidence="1">Uncharacterized protein</fullName>
    </submittedName>
</protein>
<dbReference type="Proteomes" id="UP000326396">
    <property type="component" value="Linkage Group LG16"/>
</dbReference>
<evidence type="ECO:0000313" key="2">
    <source>
        <dbReference type="Proteomes" id="UP000326396"/>
    </source>
</evidence>
<accession>A0A5N6P0Z6</accession>